<dbReference type="NCBIfam" id="NF033579">
    <property type="entry name" value="transpos_IS5_2"/>
    <property type="match status" value="1"/>
</dbReference>
<protein>
    <submittedName>
        <fullName evidence="3">Transposase</fullName>
    </submittedName>
</protein>
<name>M1FW48_9VIBR</name>
<dbReference type="PANTHER" id="PTHR34631">
    <property type="match status" value="1"/>
</dbReference>
<dbReference type="InterPro" id="IPR053520">
    <property type="entry name" value="Transposase_Tn903"/>
</dbReference>
<sequence length="387" mass="42786">MLLMHNSSRRHHIRKMKFKVTNWSEYEAGLCQRGSLTLWMTPEALSSWQAPKRTTRGGQPRYSDLAIETALMLGLVFGLRLRQTEGLRTSVLKLTGLGLAVPDHSTLSRRAVKPRTPNKLPGDRIPENGPMHVLIDSTGLQIHGAGQWPEEKHGAKFRKGWRKLHLALDADSGDIVAHVMTDQDAGDDSQVAPRQDQIDTPIGQFTADGAYDGEPTYSAVTDHSPEAAVINPPRANAVDRNDNSPSSHRARHIAPISAELVIRFHYLIKSNRLTFVPEDYPSRPEGPGTENRQPGKSTQGFESLILLNSLFVGRNIYIITGWSSCQLVGLITRRSQVQVLSPQYIALYAIENSNKGLVVKGLTCLPVTQKIAGSIPVETVLTEYKAR</sequence>
<dbReference type="InterPro" id="IPR025668">
    <property type="entry name" value="Tnp_DDE_dom"/>
</dbReference>
<dbReference type="AlphaFoldDB" id="M1FW48"/>
<accession>M1FW48</accession>
<organism evidence="3">
    <name type="scientific">Vibrio coralliilyticus</name>
    <dbReference type="NCBI Taxonomy" id="190893"/>
    <lineage>
        <taxon>Bacteria</taxon>
        <taxon>Pseudomonadati</taxon>
        <taxon>Pseudomonadota</taxon>
        <taxon>Gammaproteobacteria</taxon>
        <taxon>Vibrionales</taxon>
        <taxon>Vibrionaceae</taxon>
        <taxon>Vibrio</taxon>
    </lineage>
</organism>
<dbReference type="EMBL" id="JQ728484">
    <property type="protein sequence ID" value="AFV27405.1"/>
    <property type="molecule type" value="Genomic_DNA"/>
</dbReference>
<dbReference type="Pfam" id="PF13737">
    <property type="entry name" value="DDE_Tnp_1_5"/>
    <property type="match status" value="1"/>
</dbReference>
<evidence type="ECO:0000313" key="3">
    <source>
        <dbReference type="EMBL" id="AFV27405.1"/>
    </source>
</evidence>
<reference evidence="3" key="1">
    <citation type="submission" date="2012-02" db="EMBL/GenBank/DDBJ databases">
        <title>Analysis of a novel plasmid from the coral pathogen Vibrio coralliilyticus reveals two potential 'ecological islands'.</title>
        <authorList>
            <person name="McConoughey J.E."/>
            <person name="Hill S.A."/>
            <person name="Hudspeth M.E.S."/>
        </authorList>
    </citation>
    <scope>NUCLEOTIDE SEQUENCE</scope>
    <source>
        <strain evidence="3">ATCC BAA-450</strain>
        <plasmid evidence="3">unnamed</plasmid>
    </source>
</reference>
<evidence type="ECO:0000259" key="2">
    <source>
        <dbReference type="Pfam" id="PF13737"/>
    </source>
</evidence>
<feature type="domain" description="Transposase DDE" evidence="2">
    <location>
        <begin position="32"/>
        <end position="144"/>
    </location>
</feature>
<evidence type="ECO:0000256" key="1">
    <source>
        <dbReference type="SAM" id="MobiDB-lite"/>
    </source>
</evidence>
<proteinExistence type="predicted"/>
<geneLocation type="plasmid" evidence="3">
    <name>unnamed</name>
</geneLocation>
<dbReference type="InterPro" id="IPR053172">
    <property type="entry name" value="Tn903_transposase"/>
</dbReference>
<feature type="region of interest" description="Disordered" evidence="1">
    <location>
        <begin position="277"/>
        <end position="297"/>
    </location>
</feature>
<dbReference type="PANTHER" id="PTHR34631:SF3">
    <property type="entry name" value="ISSOD12 TRANSPOSASE TNPA_ISSOD12"/>
    <property type="match status" value="1"/>
</dbReference>
<keyword evidence="3" id="KW-0614">Plasmid</keyword>